<dbReference type="OrthoDB" id="206700at2759"/>
<evidence type="ECO:0008006" key="5">
    <source>
        <dbReference type="Google" id="ProtNLM"/>
    </source>
</evidence>
<feature type="non-terminal residue" evidence="3">
    <location>
        <position position="165"/>
    </location>
</feature>
<dbReference type="EMBL" id="RQTK01000766">
    <property type="protein sequence ID" value="RUS75160.1"/>
    <property type="molecule type" value="Genomic_DNA"/>
</dbReference>
<dbReference type="Gene3D" id="1.10.8.1310">
    <property type="match status" value="1"/>
</dbReference>
<feature type="non-terminal residue" evidence="3">
    <location>
        <position position="1"/>
    </location>
</feature>
<organism evidence="3 4">
    <name type="scientific">Elysia chlorotica</name>
    <name type="common">Eastern emerald elysia</name>
    <name type="synonym">Sea slug</name>
    <dbReference type="NCBI Taxonomy" id="188477"/>
    <lineage>
        <taxon>Eukaryota</taxon>
        <taxon>Metazoa</taxon>
        <taxon>Spiralia</taxon>
        <taxon>Lophotrochozoa</taxon>
        <taxon>Mollusca</taxon>
        <taxon>Gastropoda</taxon>
        <taxon>Heterobranchia</taxon>
        <taxon>Euthyneura</taxon>
        <taxon>Panpulmonata</taxon>
        <taxon>Sacoglossa</taxon>
        <taxon>Placobranchoidea</taxon>
        <taxon>Plakobranchidae</taxon>
        <taxon>Elysia</taxon>
    </lineage>
</organism>
<name>A0A3S1BUG3_ELYCH</name>
<dbReference type="InterPro" id="IPR035969">
    <property type="entry name" value="Rab-GAP_TBC_sf"/>
</dbReference>
<dbReference type="InterPro" id="IPR045913">
    <property type="entry name" value="TBC20/Gyp8-like"/>
</dbReference>
<evidence type="ECO:0000313" key="3">
    <source>
        <dbReference type="EMBL" id="RUS75160.1"/>
    </source>
</evidence>
<keyword evidence="4" id="KW-1185">Reference proteome</keyword>
<dbReference type="GO" id="GO:0005789">
    <property type="term" value="C:endoplasmic reticulum membrane"/>
    <property type="evidence" value="ECO:0007669"/>
    <property type="project" value="TreeGrafter"/>
</dbReference>
<dbReference type="SUPFAM" id="SSF47923">
    <property type="entry name" value="Ypt/Rab-GAP domain of gyp1p"/>
    <property type="match status" value="1"/>
</dbReference>
<dbReference type="GO" id="GO:0006888">
    <property type="term" value="P:endoplasmic reticulum to Golgi vesicle-mediated transport"/>
    <property type="evidence" value="ECO:0007669"/>
    <property type="project" value="TreeGrafter"/>
</dbReference>
<reference evidence="3 4" key="1">
    <citation type="submission" date="2019-01" db="EMBL/GenBank/DDBJ databases">
        <title>A draft genome assembly of the solar-powered sea slug Elysia chlorotica.</title>
        <authorList>
            <person name="Cai H."/>
            <person name="Li Q."/>
            <person name="Fang X."/>
            <person name="Li J."/>
            <person name="Curtis N.E."/>
            <person name="Altenburger A."/>
            <person name="Shibata T."/>
            <person name="Feng M."/>
            <person name="Maeda T."/>
            <person name="Schwartz J.A."/>
            <person name="Shigenobu S."/>
            <person name="Lundholm N."/>
            <person name="Nishiyama T."/>
            <person name="Yang H."/>
            <person name="Hasebe M."/>
            <person name="Li S."/>
            <person name="Pierce S.K."/>
            <person name="Wang J."/>
        </authorList>
    </citation>
    <scope>NUCLEOTIDE SEQUENCE [LARGE SCALE GENOMIC DNA]</scope>
    <source>
        <strain evidence="3">EC2010</strain>
        <tissue evidence="3">Whole organism of an adult</tissue>
    </source>
</reference>
<dbReference type="STRING" id="188477.A0A3S1BUG3"/>
<dbReference type="PANTHER" id="PTHR20913:SF7">
    <property type="entry name" value="RE60063P"/>
    <property type="match status" value="1"/>
</dbReference>
<dbReference type="Proteomes" id="UP000271974">
    <property type="component" value="Unassembled WGS sequence"/>
</dbReference>
<comment type="caution">
    <text evidence="3">The sequence shown here is derived from an EMBL/GenBank/DDBJ whole genome shotgun (WGS) entry which is preliminary data.</text>
</comment>
<feature type="compositionally biased region" description="Basic and acidic residues" evidence="2">
    <location>
        <begin position="21"/>
        <end position="32"/>
    </location>
</feature>
<dbReference type="AlphaFoldDB" id="A0A3S1BUG3"/>
<evidence type="ECO:0000256" key="1">
    <source>
        <dbReference type="ARBA" id="ARBA00022468"/>
    </source>
</evidence>
<accession>A0A3S1BUG3</accession>
<protein>
    <recommendedName>
        <fullName evidence="5">Rab-GAP TBC domain-containing protein</fullName>
    </recommendedName>
</protein>
<sequence length="165" mass="18564">GLAGLSTEHDGDSLAPCVLRHRLDPEPPRSEDTVASPPTEKRKASTSKELRKLADIQTALDADPVDVASLRRLALSPLGLVNKHVRQRVWPLLVNVNTDNVPPKPAQEEMEAMTKTYNQVVMDVNRSSSRFPPGIDDHVRMSMKDKLVDLIMRVMLHHRGRLKYY</sequence>
<dbReference type="GO" id="GO:0005096">
    <property type="term" value="F:GTPase activator activity"/>
    <property type="evidence" value="ECO:0007669"/>
    <property type="project" value="UniProtKB-KW"/>
</dbReference>
<evidence type="ECO:0000256" key="2">
    <source>
        <dbReference type="SAM" id="MobiDB-lite"/>
    </source>
</evidence>
<gene>
    <name evidence="3" type="ORF">EGW08_017068</name>
</gene>
<dbReference type="PANTHER" id="PTHR20913">
    <property type="entry name" value="TBC1 DOMAIN FAMILY MEMBER 20/GTPASE"/>
    <property type="match status" value="1"/>
</dbReference>
<evidence type="ECO:0000313" key="4">
    <source>
        <dbReference type="Proteomes" id="UP000271974"/>
    </source>
</evidence>
<feature type="compositionally biased region" description="Basic and acidic residues" evidence="2">
    <location>
        <begin position="39"/>
        <end position="49"/>
    </location>
</feature>
<feature type="region of interest" description="Disordered" evidence="2">
    <location>
        <begin position="1"/>
        <end position="49"/>
    </location>
</feature>
<keyword evidence="1" id="KW-0343">GTPase activation</keyword>
<proteinExistence type="predicted"/>